<evidence type="ECO:0000256" key="2">
    <source>
        <dbReference type="ARBA" id="ARBA00023277"/>
    </source>
</evidence>
<dbReference type="PANTHER" id="PTHR31352">
    <property type="entry name" value="BETA-AMYLASE 1, CHLOROPLASTIC"/>
    <property type="match status" value="1"/>
</dbReference>
<sequence>MSSSMSTTFCLLQRASSGAPEPYFAVKLQVSIGTTSQNLMLQSSLPGILPIAHLFKNHGIVLNFACFEMKDYEQPQHARCSPEGLLRQVTSICTQTNVCLVRENALQRYDDGAYSQIIHNSNLQLGGNSEHNAKPVSAVTFLRIMFCTCVESTASSTPSKLTAGLQAPAHIFSIAVDGVSHVKNRINDRFSGWINYGARISSQLQAVTC</sequence>
<keyword evidence="6" id="KW-1185">Reference proteome</keyword>
<dbReference type="InterPro" id="IPR017853">
    <property type="entry name" value="GH"/>
</dbReference>
<gene>
    <name evidence="5" type="ORF">KI387_022978</name>
</gene>
<evidence type="ECO:0000256" key="4">
    <source>
        <dbReference type="RuleBase" id="RU000509"/>
    </source>
</evidence>
<keyword evidence="3 4" id="KW-0624">Polysaccharide degradation</keyword>
<dbReference type="EC" id="3.2.1.2" evidence="4"/>
<keyword evidence="2 4" id="KW-0119">Carbohydrate metabolism</keyword>
<accession>A0AA38G1I9</accession>
<evidence type="ECO:0000256" key="3">
    <source>
        <dbReference type="ARBA" id="ARBA00023326"/>
    </source>
</evidence>
<dbReference type="GO" id="GO:0000272">
    <property type="term" value="P:polysaccharide catabolic process"/>
    <property type="evidence" value="ECO:0007669"/>
    <property type="project" value="UniProtKB-KW"/>
</dbReference>
<dbReference type="AlphaFoldDB" id="A0AA38G1I9"/>
<protein>
    <recommendedName>
        <fullName evidence="4">Beta-amylase</fullName>
        <ecNumber evidence="4">3.2.1.2</ecNumber>
    </recommendedName>
</protein>
<reference evidence="5 6" key="1">
    <citation type="journal article" date="2021" name="Nat. Plants">
        <title>The Taxus genome provides insights into paclitaxel biosynthesis.</title>
        <authorList>
            <person name="Xiong X."/>
            <person name="Gou J."/>
            <person name="Liao Q."/>
            <person name="Li Y."/>
            <person name="Zhou Q."/>
            <person name="Bi G."/>
            <person name="Li C."/>
            <person name="Du R."/>
            <person name="Wang X."/>
            <person name="Sun T."/>
            <person name="Guo L."/>
            <person name="Liang H."/>
            <person name="Lu P."/>
            <person name="Wu Y."/>
            <person name="Zhang Z."/>
            <person name="Ro D.K."/>
            <person name="Shang Y."/>
            <person name="Huang S."/>
            <person name="Yan J."/>
        </authorList>
    </citation>
    <scope>NUCLEOTIDE SEQUENCE [LARGE SCALE GENOMIC DNA]</scope>
    <source>
        <strain evidence="5">Ta-2019</strain>
    </source>
</reference>
<comment type="caution">
    <text evidence="5">The sequence shown here is derived from an EMBL/GenBank/DDBJ whole genome shotgun (WGS) entry which is preliminary data.</text>
</comment>
<evidence type="ECO:0000256" key="1">
    <source>
        <dbReference type="ARBA" id="ARBA00005652"/>
    </source>
</evidence>
<feature type="non-terminal residue" evidence="5">
    <location>
        <position position="1"/>
    </location>
</feature>
<dbReference type="InterPro" id="IPR001554">
    <property type="entry name" value="Glyco_hydro_14"/>
</dbReference>
<comment type="catalytic activity">
    <reaction evidence="4">
        <text>Hydrolysis of (1-&gt;4)-alpha-D-glucosidic linkages in polysaccharides so as to remove successive maltose units from the non-reducing ends of the chains.</text>
        <dbReference type="EC" id="3.2.1.2"/>
    </reaction>
</comment>
<proteinExistence type="inferred from homology"/>
<organism evidence="5 6">
    <name type="scientific">Taxus chinensis</name>
    <name type="common">Chinese yew</name>
    <name type="synonym">Taxus wallichiana var. chinensis</name>
    <dbReference type="NCBI Taxonomy" id="29808"/>
    <lineage>
        <taxon>Eukaryota</taxon>
        <taxon>Viridiplantae</taxon>
        <taxon>Streptophyta</taxon>
        <taxon>Embryophyta</taxon>
        <taxon>Tracheophyta</taxon>
        <taxon>Spermatophyta</taxon>
        <taxon>Pinopsida</taxon>
        <taxon>Pinidae</taxon>
        <taxon>Conifers II</taxon>
        <taxon>Cupressales</taxon>
        <taxon>Taxaceae</taxon>
        <taxon>Taxus</taxon>
    </lineage>
</organism>
<keyword evidence="4" id="KW-0378">Hydrolase</keyword>
<dbReference type="Proteomes" id="UP000824469">
    <property type="component" value="Unassembled WGS sequence"/>
</dbReference>
<name>A0AA38G1I9_TAXCH</name>
<dbReference type="Gene3D" id="3.20.20.80">
    <property type="entry name" value="Glycosidases"/>
    <property type="match status" value="1"/>
</dbReference>
<dbReference type="PANTHER" id="PTHR31352:SF31">
    <property type="entry name" value="BETA-AMYLASE 1, CHLOROPLASTIC"/>
    <property type="match status" value="1"/>
</dbReference>
<dbReference type="GO" id="GO:0016161">
    <property type="term" value="F:beta-amylase activity"/>
    <property type="evidence" value="ECO:0007669"/>
    <property type="project" value="UniProtKB-EC"/>
</dbReference>
<dbReference type="PRINTS" id="PR00750">
    <property type="entry name" value="BETAAMYLASE"/>
</dbReference>
<comment type="similarity">
    <text evidence="1 4">Belongs to the glycosyl hydrolase 14 family.</text>
</comment>
<dbReference type="SUPFAM" id="SSF51445">
    <property type="entry name" value="(Trans)glycosidases"/>
    <property type="match status" value="1"/>
</dbReference>
<dbReference type="EMBL" id="JAHRHJ020000005">
    <property type="protein sequence ID" value="KAH9314351.1"/>
    <property type="molecule type" value="Genomic_DNA"/>
</dbReference>
<evidence type="ECO:0000313" key="5">
    <source>
        <dbReference type="EMBL" id="KAH9314351.1"/>
    </source>
</evidence>
<evidence type="ECO:0000313" key="6">
    <source>
        <dbReference type="Proteomes" id="UP000824469"/>
    </source>
</evidence>
<dbReference type="Pfam" id="PF01373">
    <property type="entry name" value="Glyco_hydro_14"/>
    <property type="match status" value="1"/>
</dbReference>
<keyword evidence="4" id="KW-0326">Glycosidase</keyword>